<evidence type="ECO:0000313" key="3">
    <source>
        <dbReference type="Proteomes" id="UP000193884"/>
    </source>
</evidence>
<dbReference type="InterPro" id="IPR017896">
    <property type="entry name" value="4Fe4S_Fe-S-bd"/>
</dbReference>
<dbReference type="CDD" id="cd02784">
    <property type="entry name" value="MopB_CT_PHLH"/>
    <property type="match status" value="1"/>
</dbReference>
<dbReference type="Gene3D" id="2.40.40.20">
    <property type="match status" value="1"/>
</dbReference>
<reference evidence="2 3" key="1">
    <citation type="submission" date="2017-03" db="EMBL/GenBank/DDBJ databases">
        <title>Whole genome sequences of fourteen strains of Bradyrhizobium canariense and one strain of Bradyrhizobium japonicum isolated from Lupinus (Papilionoideae: Genisteae) species in Algeria.</title>
        <authorList>
            <person name="Crovadore J."/>
            <person name="Chekireb D."/>
            <person name="Brachmann A."/>
            <person name="Chablais R."/>
            <person name="Cochard B."/>
            <person name="Lefort F."/>
        </authorList>
    </citation>
    <scope>NUCLEOTIDE SEQUENCE [LARGE SCALE GENOMIC DNA]</scope>
    <source>
        <strain evidence="2 3">UBMAN05</strain>
    </source>
</reference>
<dbReference type="SUPFAM" id="SSF50692">
    <property type="entry name" value="ADC-like"/>
    <property type="match status" value="1"/>
</dbReference>
<dbReference type="SUPFAM" id="SSF54862">
    <property type="entry name" value="4Fe-4S ferredoxins"/>
    <property type="match status" value="1"/>
</dbReference>
<accession>A0ABX3X5D5</accession>
<evidence type="ECO:0000259" key="1">
    <source>
        <dbReference type="PROSITE" id="PS51379"/>
    </source>
</evidence>
<dbReference type="PANTHER" id="PTHR42783">
    <property type="entry name" value="GLUTAMATE SYNTHASE [NADPH] SMALL CHAIN"/>
    <property type="match status" value="1"/>
</dbReference>
<dbReference type="InterPro" id="IPR009010">
    <property type="entry name" value="Asp_de-COase-like_dom_sf"/>
</dbReference>
<dbReference type="CDD" id="cd10551">
    <property type="entry name" value="PsrB"/>
    <property type="match status" value="1"/>
</dbReference>
<dbReference type="Proteomes" id="UP000193884">
    <property type="component" value="Unassembled WGS sequence"/>
</dbReference>
<sequence length="951" mass="102629">MPPLKELPTRPNPAGRSKLNRRQALSLLATGMAGGLAACSKPDEQILPYVRMPERIIPGEPLKFATTLALAGIGRGVIVTSIDGRPIKLEGNPRHPGSLGATDVFAEAAVLSLYDPDRSRTILHDGAIAPREGLNGALVTELSDAHSSQGKGLRLLTGRTTSPTLLRQIDELLQAFPAASWHAYDPTDDENARQGAQLAYGRPVHSIADFARARVIVALDADPLGHGPDQIRIGRGYATGRGDANAFSRLYCLESALTLTGAKADERLALRPEAIERFAASLARELGASASVTELAERERLLLRKITADLNSHKGEALVIAGPAMSREVHTLVHWINAQLDAPARLVGPIDRTPSGKQAGTLEQLAGDLDSGRVRQLVMIGVNPAYDAPSDLHFGARAQKAAFRLHMGEYADETAAIANWHVPQRHRLETWSDLRAGDGTASIIQPLIKPLYESFSEHELLAWLSGAEDAGAYELVRQTWRSAAAADFEAWWQRVLHEGIIAGTGATAVSTAAPLLPALADVEPHDLRDDEISLVLRADPCLWDGSYANNAWLQECPKPLSKQVWGNALALHPDEATRLGLTSGDVVTVAANGRSIELPVLTEPGMAMGVGALTLGGGRQKAGAIGNGVGANAYTLRTSRNRWHLPQVSIQPTGRREPVLTTQNIVRSPEDVRELYPLYRLGQPLPGPVHPDPPSLMPPSVKPGEGHAWAMVIDTSVCIGCNACVVSCQAENNVPVVGPEQVAMGRDMHWMRVDGYDHGSANGPQIGFQPVPCMHCEHAPCEPVCPVAASVHDSEGLNAQVYNRCIGTRFCEANCPYKVRRFNFFGYADGEEYGNLGAESYRGQKNPEVTVRARGVMEKCTYCVQRISGARRASERENRPLGPHEVQTACQNACPTRAISFGDLNQADAEINHRKADPRHYALLGHLGTRPRTTYLADVRNPAPSEPEGRT</sequence>
<protein>
    <submittedName>
        <fullName evidence="2">4Fe-4S ferredoxin</fullName>
    </submittedName>
</protein>
<evidence type="ECO:0000313" key="2">
    <source>
        <dbReference type="EMBL" id="OSJ30527.1"/>
    </source>
</evidence>
<dbReference type="EMBL" id="NAFK01000153">
    <property type="protein sequence ID" value="OSJ30527.1"/>
    <property type="molecule type" value="Genomic_DNA"/>
</dbReference>
<gene>
    <name evidence="2" type="ORF">BST63_12130</name>
</gene>
<keyword evidence="3" id="KW-1185">Reference proteome</keyword>
<dbReference type="Pfam" id="PF13247">
    <property type="entry name" value="Fer4_11"/>
    <property type="match status" value="1"/>
</dbReference>
<name>A0ABX3X5D5_9BRAD</name>
<dbReference type="RefSeq" id="WP_085384172.1">
    <property type="nucleotide sequence ID" value="NZ_NAFJ01000130.1"/>
</dbReference>
<comment type="caution">
    <text evidence="2">The sequence shown here is derived from an EMBL/GenBank/DDBJ whole genome shotgun (WGS) entry which is preliminary data.</text>
</comment>
<proteinExistence type="predicted"/>
<dbReference type="Gene3D" id="3.30.70.20">
    <property type="match status" value="2"/>
</dbReference>
<organism evidence="2 3">
    <name type="scientific">Bradyrhizobium canariense</name>
    <dbReference type="NCBI Taxonomy" id="255045"/>
    <lineage>
        <taxon>Bacteria</taxon>
        <taxon>Pseudomonadati</taxon>
        <taxon>Pseudomonadota</taxon>
        <taxon>Alphaproteobacteria</taxon>
        <taxon>Hyphomicrobiales</taxon>
        <taxon>Nitrobacteraceae</taxon>
        <taxon>Bradyrhizobium</taxon>
    </lineage>
</organism>
<dbReference type="SUPFAM" id="SSF53706">
    <property type="entry name" value="Formate dehydrogenase/DMSO reductase, domains 1-3"/>
    <property type="match status" value="1"/>
</dbReference>
<feature type="domain" description="4Fe-4S ferredoxin-type" evidence="1">
    <location>
        <begin position="709"/>
        <end position="739"/>
    </location>
</feature>
<dbReference type="PROSITE" id="PS51379">
    <property type="entry name" value="4FE4S_FER_2"/>
    <property type="match status" value="1"/>
</dbReference>
<dbReference type="PANTHER" id="PTHR42783:SF3">
    <property type="entry name" value="GLUTAMATE SYNTHASE [NADPH] SMALL CHAIN-RELATED"/>
    <property type="match status" value="1"/>
</dbReference>